<keyword evidence="2" id="KW-1185">Reference proteome</keyword>
<comment type="caution">
    <text evidence="1">The sequence shown here is derived from an EMBL/GenBank/DDBJ whole genome shotgun (WGS) entry which is preliminary data.</text>
</comment>
<evidence type="ECO:0000313" key="1">
    <source>
        <dbReference type="EMBL" id="MFM0001422.1"/>
    </source>
</evidence>
<accession>A0ABW9ALF7</accession>
<organism evidence="1 2">
    <name type="scientific">Paraburkholderia dipogonis</name>
    <dbReference type="NCBI Taxonomy" id="1211383"/>
    <lineage>
        <taxon>Bacteria</taxon>
        <taxon>Pseudomonadati</taxon>
        <taxon>Pseudomonadota</taxon>
        <taxon>Betaproteobacteria</taxon>
        <taxon>Burkholderiales</taxon>
        <taxon>Burkholderiaceae</taxon>
        <taxon>Paraburkholderia</taxon>
    </lineage>
</organism>
<dbReference type="Proteomes" id="UP001629230">
    <property type="component" value="Unassembled WGS sequence"/>
</dbReference>
<dbReference type="EMBL" id="JAQQEZ010000005">
    <property type="protein sequence ID" value="MFM0001422.1"/>
    <property type="molecule type" value="Genomic_DNA"/>
</dbReference>
<dbReference type="RefSeq" id="WP_408176897.1">
    <property type="nucleotide sequence ID" value="NZ_JAQQEZ010000005.1"/>
</dbReference>
<name>A0ABW9ALF7_9BURK</name>
<reference evidence="1 2" key="1">
    <citation type="journal article" date="2024" name="Chem. Sci.">
        <title>Discovery of megapolipeptins by genome mining of a Burkholderiales bacteria collection.</title>
        <authorList>
            <person name="Paulo B.S."/>
            <person name="Recchia M.J.J."/>
            <person name="Lee S."/>
            <person name="Fergusson C.H."/>
            <person name="Romanowski S.B."/>
            <person name="Hernandez A."/>
            <person name="Krull N."/>
            <person name="Liu D.Y."/>
            <person name="Cavanagh H."/>
            <person name="Bos A."/>
            <person name="Gray C.A."/>
            <person name="Murphy B.T."/>
            <person name="Linington R.G."/>
            <person name="Eustaquio A.S."/>
        </authorList>
    </citation>
    <scope>NUCLEOTIDE SEQUENCE [LARGE SCALE GENOMIC DNA]</scope>
    <source>
        <strain evidence="1 2">RL17-350-BIC-A</strain>
    </source>
</reference>
<sequence>MVGKGYSEFVVNNIAEHGEKDKLVDVLSLGPINKPARGAERIDWEPVKHQWKSAWTNATAVSISMAPTMSGHIQHRDDQRLP</sequence>
<evidence type="ECO:0000313" key="2">
    <source>
        <dbReference type="Proteomes" id="UP001629230"/>
    </source>
</evidence>
<gene>
    <name evidence="1" type="ORF">PQR57_10365</name>
</gene>
<proteinExistence type="predicted"/>
<protein>
    <submittedName>
        <fullName evidence="1">Uncharacterized protein</fullName>
    </submittedName>
</protein>